<dbReference type="EMBL" id="CAADJA010000002">
    <property type="protein sequence ID" value="VFS52136.1"/>
    <property type="molecule type" value="Genomic_DNA"/>
</dbReference>
<gene>
    <name evidence="1" type="ORF">NCTC12282_05682</name>
</gene>
<sequence length="161" mass="18246">MTMIELNQSRRFSGSISRAAVALIFMMISLWLLPSQSRALPGLTFEQFYSHVGVLGLEFSDDVKKLAGSEVEIKGFMAPPLKAESQFFVLTKMPMAMCPFCSSDADWPEDILVIYLSERQTFVQNNSMIKVRGKLEYGSWRDPETGFISQLRLRQAEFSSL</sequence>
<name>A0A484ZWV5_9GAMM</name>
<organism evidence="1 2">
    <name type="scientific">Budvicia aquatica</name>
    <dbReference type="NCBI Taxonomy" id="82979"/>
    <lineage>
        <taxon>Bacteria</taxon>
        <taxon>Pseudomonadati</taxon>
        <taxon>Pseudomonadota</taxon>
        <taxon>Gammaproteobacteria</taxon>
        <taxon>Enterobacterales</taxon>
        <taxon>Budviciaceae</taxon>
        <taxon>Budvicia</taxon>
    </lineage>
</organism>
<evidence type="ECO:0008006" key="3">
    <source>
        <dbReference type="Google" id="ProtNLM"/>
    </source>
</evidence>
<accession>A0A484ZWV5</accession>
<dbReference type="AlphaFoldDB" id="A0A484ZWV5"/>
<reference evidence="1 2" key="1">
    <citation type="submission" date="2019-03" db="EMBL/GenBank/DDBJ databases">
        <authorList>
            <consortium name="Pathogen Informatics"/>
        </authorList>
    </citation>
    <scope>NUCLEOTIDE SEQUENCE [LARGE SCALE GENOMIC DNA]</scope>
    <source>
        <strain evidence="1 2">NCTC12282</strain>
    </source>
</reference>
<evidence type="ECO:0000313" key="1">
    <source>
        <dbReference type="EMBL" id="VFS52136.1"/>
    </source>
</evidence>
<evidence type="ECO:0000313" key="2">
    <source>
        <dbReference type="Proteomes" id="UP000373449"/>
    </source>
</evidence>
<dbReference type="RefSeq" id="WP_227659967.1">
    <property type="nucleotide sequence ID" value="NZ_BRLG01000005.1"/>
</dbReference>
<dbReference type="Proteomes" id="UP000373449">
    <property type="component" value="Unassembled WGS sequence"/>
</dbReference>
<proteinExistence type="predicted"/>
<protein>
    <recommendedName>
        <fullName evidence="3">DUF3299 domain-containing protein</fullName>
    </recommendedName>
</protein>